<feature type="compositionally biased region" description="Polar residues" evidence="7">
    <location>
        <begin position="20"/>
        <end position="38"/>
    </location>
</feature>
<keyword evidence="6" id="KW-0645">Protease</keyword>
<evidence type="ECO:0000313" key="9">
    <source>
        <dbReference type="EMBL" id="KAI5415475.1"/>
    </source>
</evidence>
<keyword evidence="10" id="KW-1185">Reference proteome</keyword>
<evidence type="ECO:0000256" key="2">
    <source>
        <dbReference type="ARBA" id="ARBA00009045"/>
    </source>
</evidence>
<name>A0A9D5AR97_PEA</name>
<dbReference type="SUPFAM" id="SSF144091">
    <property type="entry name" value="Rhomboid-like"/>
    <property type="match status" value="1"/>
</dbReference>
<feature type="transmembrane region" description="Helical" evidence="6">
    <location>
        <begin position="122"/>
        <end position="141"/>
    </location>
</feature>
<comment type="subcellular location">
    <subcellularLocation>
        <location evidence="1 6">Membrane</location>
        <topology evidence="1 6">Multi-pass membrane protein</topology>
    </subcellularLocation>
</comment>
<feature type="transmembrane region" description="Helical" evidence="6">
    <location>
        <begin position="66"/>
        <end position="85"/>
    </location>
</feature>
<evidence type="ECO:0000256" key="7">
    <source>
        <dbReference type="SAM" id="MobiDB-lite"/>
    </source>
</evidence>
<dbReference type="Gramene" id="Psat04G0078000-T1">
    <property type="protein sequence ID" value="KAI5415475.1"/>
    <property type="gene ID" value="KIW84_040780"/>
</dbReference>
<protein>
    <recommendedName>
        <fullName evidence="6">RHOMBOID-like protein</fullName>
        <ecNumber evidence="6">3.4.21.105</ecNumber>
    </recommendedName>
</protein>
<comment type="function">
    <text evidence="6">Serine protease involved in intramembrane proteolysis.</text>
</comment>
<dbReference type="PANTHER" id="PTHR22936">
    <property type="entry name" value="RHOMBOID-RELATED"/>
    <property type="match status" value="1"/>
</dbReference>
<reference evidence="9 10" key="1">
    <citation type="journal article" date="2022" name="Nat. Genet.">
        <title>Improved pea reference genome and pan-genome highlight genomic features and evolutionary characteristics.</title>
        <authorList>
            <person name="Yang T."/>
            <person name="Liu R."/>
            <person name="Luo Y."/>
            <person name="Hu S."/>
            <person name="Wang D."/>
            <person name="Wang C."/>
            <person name="Pandey M.K."/>
            <person name="Ge S."/>
            <person name="Xu Q."/>
            <person name="Li N."/>
            <person name="Li G."/>
            <person name="Huang Y."/>
            <person name="Saxena R.K."/>
            <person name="Ji Y."/>
            <person name="Li M."/>
            <person name="Yan X."/>
            <person name="He Y."/>
            <person name="Liu Y."/>
            <person name="Wang X."/>
            <person name="Xiang C."/>
            <person name="Varshney R.K."/>
            <person name="Ding H."/>
            <person name="Gao S."/>
            <person name="Zong X."/>
        </authorList>
    </citation>
    <scope>NUCLEOTIDE SEQUENCE [LARGE SCALE GENOMIC DNA]</scope>
    <source>
        <strain evidence="9 10">cv. Zhongwan 6</strain>
    </source>
</reference>
<feature type="domain" description="Peptidase S54 rhomboid" evidence="8">
    <location>
        <begin position="63"/>
        <end position="161"/>
    </location>
</feature>
<dbReference type="InterPro" id="IPR022764">
    <property type="entry name" value="Peptidase_S54_rhomboid_dom"/>
</dbReference>
<evidence type="ECO:0000256" key="5">
    <source>
        <dbReference type="ARBA" id="ARBA00023136"/>
    </source>
</evidence>
<keyword evidence="3 6" id="KW-0812">Transmembrane</keyword>
<organism evidence="9 10">
    <name type="scientific">Pisum sativum</name>
    <name type="common">Garden pea</name>
    <name type="synonym">Lathyrus oleraceus</name>
    <dbReference type="NCBI Taxonomy" id="3888"/>
    <lineage>
        <taxon>Eukaryota</taxon>
        <taxon>Viridiplantae</taxon>
        <taxon>Streptophyta</taxon>
        <taxon>Embryophyta</taxon>
        <taxon>Tracheophyta</taxon>
        <taxon>Spermatophyta</taxon>
        <taxon>Magnoliopsida</taxon>
        <taxon>eudicotyledons</taxon>
        <taxon>Gunneridae</taxon>
        <taxon>Pentapetalae</taxon>
        <taxon>rosids</taxon>
        <taxon>fabids</taxon>
        <taxon>Fabales</taxon>
        <taxon>Fabaceae</taxon>
        <taxon>Papilionoideae</taxon>
        <taxon>50 kb inversion clade</taxon>
        <taxon>NPAAA clade</taxon>
        <taxon>Hologalegina</taxon>
        <taxon>IRL clade</taxon>
        <taxon>Fabeae</taxon>
        <taxon>Lathyrus</taxon>
    </lineage>
</organism>
<feature type="transmembrane region" description="Helical" evidence="6">
    <location>
        <begin position="91"/>
        <end position="110"/>
    </location>
</feature>
<feature type="transmembrane region" description="Helical" evidence="6">
    <location>
        <begin position="185"/>
        <end position="207"/>
    </location>
</feature>
<dbReference type="GO" id="GO:0016020">
    <property type="term" value="C:membrane"/>
    <property type="evidence" value="ECO:0007669"/>
    <property type="project" value="UniProtKB-SubCell"/>
</dbReference>
<evidence type="ECO:0000256" key="1">
    <source>
        <dbReference type="ARBA" id="ARBA00004141"/>
    </source>
</evidence>
<proteinExistence type="inferred from homology"/>
<keyword evidence="5 6" id="KW-0472">Membrane</keyword>
<dbReference type="InterPro" id="IPR035952">
    <property type="entry name" value="Rhomboid-like_sf"/>
</dbReference>
<comment type="caution">
    <text evidence="6">Lacks conserved residue(s) required for the propagation of feature annotation.</text>
</comment>
<evidence type="ECO:0000313" key="10">
    <source>
        <dbReference type="Proteomes" id="UP001058974"/>
    </source>
</evidence>
<comment type="caution">
    <text evidence="9">The sequence shown here is derived from an EMBL/GenBank/DDBJ whole genome shotgun (WGS) entry which is preliminary data.</text>
</comment>
<dbReference type="GO" id="GO:0006508">
    <property type="term" value="P:proteolysis"/>
    <property type="evidence" value="ECO:0007669"/>
    <property type="project" value="UniProtKB-KW"/>
</dbReference>
<evidence type="ECO:0000259" key="8">
    <source>
        <dbReference type="Pfam" id="PF01694"/>
    </source>
</evidence>
<comment type="similarity">
    <text evidence="2 6">Belongs to the peptidase S54 family.</text>
</comment>
<dbReference type="Pfam" id="PF01694">
    <property type="entry name" value="Rhomboid"/>
    <property type="match status" value="1"/>
</dbReference>
<dbReference type="AlphaFoldDB" id="A0A9D5AR97"/>
<accession>A0A9D5AR97</accession>
<dbReference type="InterPro" id="IPR002610">
    <property type="entry name" value="Peptidase_S54_rhomboid-like"/>
</dbReference>
<feature type="region of interest" description="Disordered" evidence="7">
    <location>
        <begin position="1"/>
        <end position="38"/>
    </location>
</feature>
<evidence type="ECO:0000256" key="3">
    <source>
        <dbReference type="ARBA" id="ARBA00022692"/>
    </source>
</evidence>
<evidence type="ECO:0000256" key="4">
    <source>
        <dbReference type="ARBA" id="ARBA00022989"/>
    </source>
</evidence>
<keyword evidence="6" id="KW-0378">Hydrolase</keyword>
<sequence length="279" mass="30552">MSKGHPLRLISPGGKESDNSVEQGTSRFSQSGTTTSRLGKSLQRQLARGIPSKINQSGEKSIQVRIGLVYVISGLGGNLLCVLFLHSIIYVGASGAIFGLLGVMLSELLTNWKMHTHKFDEMLILVVIIVLDLALGTFPFGSNFSNIGGFTSGFLLGFVILTRRQHHWLNLNKSNTSQKQESYQYALQIISFVLLSVGLVGGGVLFFKGVDLNDYCSWCHYITCAPPSCKPGYISCEDYQIGNKLNVTCLNNGRSGIFSLSNRNPDEQAEELCYRLCGK</sequence>
<keyword evidence="6" id="KW-0720">Serine protease</keyword>
<dbReference type="PANTHER" id="PTHR22936:SF77">
    <property type="entry name" value="RHOMBOID-LIKE PROTEIN 1"/>
    <property type="match status" value="1"/>
</dbReference>
<evidence type="ECO:0000256" key="6">
    <source>
        <dbReference type="RuleBase" id="RU362115"/>
    </source>
</evidence>
<dbReference type="EC" id="3.4.21.105" evidence="6"/>
<dbReference type="Proteomes" id="UP001058974">
    <property type="component" value="Chromosome 4"/>
</dbReference>
<dbReference type="EMBL" id="JAMSHJ010000004">
    <property type="protein sequence ID" value="KAI5415475.1"/>
    <property type="molecule type" value="Genomic_DNA"/>
</dbReference>
<gene>
    <name evidence="9" type="ORF">KIW84_040780</name>
</gene>
<comment type="catalytic activity">
    <reaction evidence="6">
        <text>Cleaves type-1 transmembrane domains using a catalytic dyad composed of serine and histidine that are contributed by different transmembrane domains.</text>
        <dbReference type="EC" id="3.4.21.105"/>
    </reaction>
</comment>
<dbReference type="Gene3D" id="1.20.1540.10">
    <property type="entry name" value="Rhomboid-like"/>
    <property type="match status" value="1"/>
</dbReference>
<keyword evidence="4 6" id="KW-1133">Transmembrane helix</keyword>
<dbReference type="GO" id="GO:0004252">
    <property type="term" value="F:serine-type endopeptidase activity"/>
    <property type="evidence" value="ECO:0007669"/>
    <property type="project" value="InterPro"/>
</dbReference>